<dbReference type="Gene3D" id="2.30.110.10">
    <property type="entry name" value="Electron Transport, Fmn-binding Protein, Chain A"/>
    <property type="match status" value="1"/>
</dbReference>
<dbReference type="EMBL" id="LNQE01000927">
    <property type="protein sequence ID" value="KUG23002.1"/>
    <property type="molecule type" value="Genomic_DNA"/>
</dbReference>
<organism evidence="1">
    <name type="scientific">hydrocarbon metagenome</name>
    <dbReference type="NCBI Taxonomy" id="938273"/>
    <lineage>
        <taxon>unclassified sequences</taxon>
        <taxon>metagenomes</taxon>
        <taxon>ecological metagenomes</taxon>
    </lineage>
</organism>
<dbReference type="InterPro" id="IPR024747">
    <property type="entry name" value="Pyridox_Oxase-rel"/>
</dbReference>
<comment type="caution">
    <text evidence="1">The sequence shown here is derived from an EMBL/GenBank/DDBJ whole genome shotgun (WGS) entry which is preliminary data.</text>
</comment>
<dbReference type="PANTHER" id="PTHR34071:SF2">
    <property type="entry name" value="FLAVIN-NUCLEOTIDE-BINDING PROTEIN"/>
    <property type="match status" value="1"/>
</dbReference>
<protein>
    <submittedName>
        <fullName evidence="1">Pyridoxamine 5'-phosphate oxidase-related</fullName>
    </submittedName>
</protein>
<dbReference type="Pfam" id="PF12900">
    <property type="entry name" value="Pyridox_ox_2"/>
    <property type="match status" value="1"/>
</dbReference>
<dbReference type="InterPro" id="IPR012349">
    <property type="entry name" value="Split_barrel_FMN-bd"/>
</dbReference>
<dbReference type="PANTHER" id="PTHR34071">
    <property type="entry name" value="5-NITROIMIDAZOLE ANTIBIOTICS RESISTANCE PROTEIN, NIMA-FAMILY-RELATED PROTEIN-RELATED"/>
    <property type="match status" value="1"/>
</dbReference>
<reference evidence="1" key="1">
    <citation type="journal article" date="2015" name="Proc. Natl. Acad. Sci. U.S.A.">
        <title>Networks of energetic and metabolic interactions define dynamics in microbial communities.</title>
        <authorList>
            <person name="Embree M."/>
            <person name="Liu J.K."/>
            <person name="Al-Bassam M.M."/>
            <person name="Zengler K."/>
        </authorList>
    </citation>
    <scope>NUCLEOTIDE SEQUENCE</scope>
</reference>
<name>A0A0W8FQ04_9ZZZZ</name>
<gene>
    <name evidence="1" type="ORF">ASZ90_007219</name>
</gene>
<dbReference type="AlphaFoldDB" id="A0A0W8FQ04"/>
<evidence type="ECO:0000313" key="1">
    <source>
        <dbReference type="EMBL" id="KUG23002.1"/>
    </source>
</evidence>
<dbReference type="SUPFAM" id="SSF50475">
    <property type="entry name" value="FMN-binding split barrel"/>
    <property type="match status" value="1"/>
</dbReference>
<sequence length="150" mass="17328">MRKKEREIKDRQAIDDIIRRCQVCHLAMCDDGQPYVVPLNFGYDDSFLYFHAALEGRKIDIIKRNNRVGFEFDILHDIVKAEKACDWGARYESVIGSGAAEIVDDLETKNTALECIMRQYGSEAKDFPDDIMKKTLIIRVRILEISGKRL</sequence>
<proteinExistence type="predicted"/>
<accession>A0A0W8FQ04</accession>